<name>A0A6B0S817_9CETA</name>
<feature type="region of interest" description="Disordered" evidence="1">
    <location>
        <begin position="61"/>
        <end position="217"/>
    </location>
</feature>
<accession>A0A6B0S817</accession>
<evidence type="ECO:0000313" key="2">
    <source>
        <dbReference type="EMBL" id="MXQ97961.1"/>
    </source>
</evidence>
<dbReference type="AlphaFoldDB" id="A0A6B0S817"/>
<keyword evidence="3" id="KW-1185">Reference proteome</keyword>
<dbReference type="EMBL" id="VBQZ03000211">
    <property type="protein sequence ID" value="MXQ97961.1"/>
    <property type="molecule type" value="Genomic_DNA"/>
</dbReference>
<feature type="compositionally biased region" description="Basic and acidic residues" evidence="1">
    <location>
        <begin position="93"/>
        <end position="103"/>
    </location>
</feature>
<dbReference type="Proteomes" id="UP000322234">
    <property type="component" value="Unassembled WGS sequence"/>
</dbReference>
<evidence type="ECO:0000313" key="3">
    <source>
        <dbReference type="Proteomes" id="UP000322234"/>
    </source>
</evidence>
<proteinExistence type="predicted"/>
<sequence>MEWINAAIHIVWANAEELPDTVNKWHTYYELTQLAGGRGKHTESMSLYICDIYQMLVEDQNTQADGGPSKKATDRQVVPDNQPAVQRAGRSVEVPRETDRDSLPDGAHPRAQVLRSVTDSVRRTGHTNTSRERPWARISSQQLFLTKRCRPRNKDTERCRPRDKGTERCRPRDKGTEHCRPRDKGTERCRPRDKGTERCHPRDKGTERCRPRDKGTEADPLALLPLLRLLRERDALHLSTTECSLEHKSSLGPHRLDARLRENHFLPLDPQFHMFLELGNTREKQQSGQYMYKDSVITTPPSIVHSEVTGAESHPELHGNYLASGNNCD</sequence>
<comment type="caution">
    <text evidence="2">The sequence shown here is derived from an EMBL/GenBank/DDBJ whole genome shotgun (WGS) entry which is preliminary data.</text>
</comment>
<evidence type="ECO:0000256" key="1">
    <source>
        <dbReference type="SAM" id="MobiDB-lite"/>
    </source>
</evidence>
<organism evidence="2 3">
    <name type="scientific">Bos mutus</name>
    <name type="common">wild yak</name>
    <dbReference type="NCBI Taxonomy" id="72004"/>
    <lineage>
        <taxon>Eukaryota</taxon>
        <taxon>Metazoa</taxon>
        <taxon>Chordata</taxon>
        <taxon>Craniata</taxon>
        <taxon>Vertebrata</taxon>
        <taxon>Euteleostomi</taxon>
        <taxon>Mammalia</taxon>
        <taxon>Eutheria</taxon>
        <taxon>Laurasiatheria</taxon>
        <taxon>Artiodactyla</taxon>
        <taxon>Ruminantia</taxon>
        <taxon>Pecora</taxon>
        <taxon>Bovidae</taxon>
        <taxon>Bovinae</taxon>
        <taxon>Bos</taxon>
    </lineage>
</organism>
<feature type="compositionally biased region" description="Basic and acidic residues" evidence="1">
    <location>
        <begin position="152"/>
        <end position="217"/>
    </location>
</feature>
<gene>
    <name evidence="2" type="ORF">E5288_WYG010500</name>
</gene>
<reference evidence="2" key="1">
    <citation type="submission" date="2019-10" db="EMBL/GenBank/DDBJ databases">
        <title>The sequence and de novo assembly of the wild yak genome.</title>
        <authorList>
            <person name="Liu Y."/>
        </authorList>
    </citation>
    <scope>NUCLEOTIDE SEQUENCE [LARGE SCALE GENOMIC DNA]</scope>
    <source>
        <strain evidence="2">WY2019</strain>
    </source>
</reference>
<protein>
    <submittedName>
        <fullName evidence="2">Uncharacterized protein</fullName>
    </submittedName>
</protein>